<protein>
    <recommendedName>
        <fullName evidence="6">Ribose 1,5-bisphosphate phosphokinase PhnN</fullName>
        <ecNumber evidence="6">2.7.4.23</ecNumber>
    </recommendedName>
    <alternativeName>
        <fullName evidence="6">Ribose 1,5-bisphosphokinase</fullName>
    </alternativeName>
</protein>
<keyword evidence="4 6" id="KW-0547">Nucleotide-binding</keyword>
<dbReference type="Gene3D" id="3.40.50.300">
    <property type="entry name" value="P-loop containing nucleotide triphosphate hydrolases"/>
    <property type="match status" value="1"/>
</dbReference>
<name>A0A2S3YR97_9HYPH</name>
<dbReference type="HAMAP" id="MF_00836">
    <property type="entry name" value="PhnN"/>
    <property type="match status" value="1"/>
</dbReference>
<evidence type="ECO:0000259" key="7">
    <source>
        <dbReference type="SMART" id="SM00072"/>
    </source>
</evidence>
<dbReference type="RefSeq" id="WP_234819640.1">
    <property type="nucleotide sequence ID" value="NZ_LODU01000013.1"/>
</dbReference>
<comment type="caution">
    <text evidence="8">The sequence shown here is derived from an EMBL/GenBank/DDBJ whole genome shotgun (WGS) entry which is preliminary data.</text>
</comment>
<dbReference type="InterPro" id="IPR027417">
    <property type="entry name" value="P-loop_NTPase"/>
</dbReference>
<feature type="domain" description="Guanylate kinase/L-type calcium channel beta subunit" evidence="7">
    <location>
        <begin position="4"/>
        <end position="183"/>
    </location>
</feature>
<evidence type="ECO:0000256" key="1">
    <source>
        <dbReference type="ARBA" id="ARBA00000373"/>
    </source>
</evidence>
<dbReference type="NCBIfam" id="TIGR02322">
    <property type="entry name" value="phosphon_PhnN"/>
    <property type="match status" value="1"/>
</dbReference>
<dbReference type="SMART" id="SM00072">
    <property type="entry name" value="GuKc"/>
    <property type="match status" value="1"/>
</dbReference>
<gene>
    <name evidence="6" type="primary">phnN</name>
    <name evidence="8" type="ORF">ATY31_09385</name>
</gene>
<evidence type="ECO:0000313" key="8">
    <source>
        <dbReference type="EMBL" id="POH34039.1"/>
    </source>
</evidence>
<evidence type="ECO:0000313" key="9">
    <source>
        <dbReference type="Proteomes" id="UP000237511"/>
    </source>
</evidence>
<keyword evidence="8" id="KW-0418">Kinase</keyword>
<accession>A0A2S3YR97</accession>
<dbReference type="Proteomes" id="UP000237511">
    <property type="component" value="Unassembled WGS sequence"/>
</dbReference>
<keyword evidence="3 6" id="KW-0808">Transferase</keyword>
<dbReference type="EMBL" id="LODU01000013">
    <property type="protein sequence ID" value="POH34039.1"/>
    <property type="molecule type" value="Genomic_DNA"/>
</dbReference>
<proteinExistence type="inferred from homology"/>
<dbReference type="UniPathway" id="UPA00087">
    <property type="reaction ID" value="UER00175"/>
</dbReference>
<dbReference type="SUPFAM" id="SSF52540">
    <property type="entry name" value="P-loop containing nucleoside triphosphate hydrolases"/>
    <property type="match status" value="1"/>
</dbReference>
<dbReference type="AlphaFoldDB" id="A0A2S3YR97"/>
<evidence type="ECO:0000256" key="4">
    <source>
        <dbReference type="ARBA" id="ARBA00022741"/>
    </source>
</evidence>
<comment type="catalytic activity">
    <reaction evidence="1 6">
        <text>alpha-D-ribose 1,5-bisphosphate + ATP = 5-phospho-alpha-D-ribose 1-diphosphate + ADP</text>
        <dbReference type="Rhea" id="RHEA:20109"/>
        <dbReference type="ChEBI" id="CHEBI:30616"/>
        <dbReference type="ChEBI" id="CHEBI:58017"/>
        <dbReference type="ChEBI" id="CHEBI:68688"/>
        <dbReference type="ChEBI" id="CHEBI:456216"/>
        <dbReference type="EC" id="2.7.4.23"/>
    </reaction>
</comment>
<dbReference type="InterPro" id="IPR008145">
    <property type="entry name" value="GK/Ca_channel_bsu"/>
</dbReference>
<reference evidence="8 9" key="1">
    <citation type="journal article" date="2014" name="Syst. Appl. Microbiol.">
        <title>Microsymbionts of Phaseolus vulgaris in acid and alkaline soils of Mexico.</title>
        <authorList>
            <person name="Verastegui-Valdes M.M."/>
            <person name="Zhang Y.J."/>
            <person name="Rivera-Orduna F.N."/>
            <person name="Cheng H.P."/>
            <person name="Sui X.H."/>
            <person name="Wang E.T."/>
        </authorList>
    </citation>
    <scope>NUCLEOTIDE SEQUENCE [LARGE SCALE GENOMIC DNA]</scope>
    <source>
        <strain evidence="8 9">FG01</strain>
    </source>
</reference>
<evidence type="ECO:0000256" key="6">
    <source>
        <dbReference type="HAMAP-Rule" id="MF_00836"/>
    </source>
</evidence>
<dbReference type="GO" id="GO:0033863">
    <property type="term" value="F:ribose 1,5-bisphosphate phosphokinase activity"/>
    <property type="evidence" value="ECO:0007669"/>
    <property type="project" value="UniProtKB-UniRule"/>
</dbReference>
<dbReference type="EC" id="2.7.4.23" evidence="6"/>
<comment type="similarity">
    <text evidence="6">Belongs to the ribose 1,5-bisphosphokinase family.</text>
</comment>
<feature type="binding site" evidence="6">
    <location>
        <begin position="12"/>
        <end position="19"/>
    </location>
    <ligand>
        <name>ATP</name>
        <dbReference type="ChEBI" id="CHEBI:30616"/>
    </ligand>
</feature>
<evidence type="ECO:0000256" key="5">
    <source>
        <dbReference type="ARBA" id="ARBA00022840"/>
    </source>
</evidence>
<sequence>MSPRGALAIVVGPSGAGKDTLIEYVRSRLKDDPRVRFVRRVISRPVAVGEDHEAVDYDEFQRRLLAGAYGLHWQAHGLCYGIPSEIDKWLEQDDVVVANGSRAVLSKARRQYPQLLVINVTAPIDALARRLVERGREDLESIRGRLIRSDQYLVDGADVVHIDNSGSVEAAGERLLAAFVAQVGRAKQ</sequence>
<evidence type="ECO:0000256" key="3">
    <source>
        <dbReference type="ARBA" id="ARBA00022679"/>
    </source>
</evidence>
<dbReference type="GO" id="GO:0005524">
    <property type="term" value="F:ATP binding"/>
    <property type="evidence" value="ECO:0007669"/>
    <property type="project" value="UniProtKB-KW"/>
</dbReference>
<dbReference type="GO" id="GO:0019634">
    <property type="term" value="P:organic phosphonate metabolic process"/>
    <property type="evidence" value="ECO:0007669"/>
    <property type="project" value="UniProtKB-UniRule"/>
</dbReference>
<comment type="pathway">
    <text evidence="2 6">Metabolic intermediate biosynthesis; 5-phospho-alpha-D-ribose 1-diphosphate biosynthesis; 5-phospho-alpha-D-ribose 1-diphosphate from D-ribose 5-phosphate (route II): step 3/3.</text>
</comment>
<dbReference type="GO" id="GO:0006015">
    <property type="term" value="P:5-phosphoribose 1-diphosphate biosynthetic process"/>
    <property type="evidence" value="ECO:0007669"/>
    <property type="project" value="UniProtKB-UniRule"/>
</dbReference>
<dbReference type="InterPro" id="IPR012699">
    <property type="entry name" value="PhnN"/>
</dbReference>
<evidence type="ECO:0000256" key="2">
    <source>
        <dbReference type="ARBA" id="ARBA00005069"/>
    </source>
</evidence>
<comment type="function">
    <text evidence="6">Catalyzes the phosphorylation of ribose 1,5-bisphosphate to 5-phospho-D-ribosyl alpha-1-diphosphate (PRPP).</text>
</comment>
<keyword evidence="5 6" id="KW-0067">ATP-binding</keyword>
<organism evidence="8 9">
    <name type="scientific">Sinorhizobium americanum</name>
    <dbReference type="NCBI Taxonomy" id="194963"/>
    <lineage>
        <taxon>Bacteria</taxon>
        <taxon>Pseudomonadati</taxon>
        <taxon>Pseudomonadota</taxon>
        <taxon>Alphaproteobacteria</taxon>
        <taxon>Hyphomicrobiales</taxon>
        <taxon>Rhizobiaceae</taxon>
        <taxon>Sinorhizobium/Ensifer group</taxon>
        <taxon>Sinorhizobium</taxon>
    </lineage>
</organism>